<dbReference type="Proteomes" id="UP001140172">
    <property type="component" value="Unassembled WGS sequence"/>
</dbReference>
<evidence type="ECO:0000256" key="6">
    <source>
        <dbReference type="ARBA" id="ARBA00022679"/>
    </source>
</evidence>
<evidence type="ECO:0000256" key="9">
    <source>
        <dbReference type="ARBA" id="ARBA00032526"/>
    </source>
</evidence>
<comment type="catalytic activity">
    <reaction evidence="1">
        <text>[phosphatase 2A protein]-C-terminal L-leucine + S-adenosyl-L-methionine = [phosphatase 2A protein]-C-terminal L-leucine methyl ester + S-adenosyl-L-homocysteine</text>
        <dbReference type="Rhea" id="RHEA:48544"/>
        <dbReference type="Rhea" id="RHEA-COMP:12134"/>
        <dbReference type="Rhea" id="RHEA-COMP:12135"/>
        <dbReference type="ChEBI" id="CHEBI:57856"/>
        <dbReference type="ChEBI" id="CHEBI:59789"/>
        <dbReference type="ChEBI" id="CHEBI:90516"/>
        <dbReference type="ChEBI" id="CHEBI:90517"/>
        <dbReference type="EC" id="2.1.1.233"/>
    </reaction>
</comment>
<reference evidence="10" key="1">
    <citation type="submission" date="2022-07" db="EMBL/GenBank/DDBJ databases">
        <title>Phylogenomic reconstructions and comparative analyses of Kickxellomycotina fungi.</title>
        <authorList>
            <person name="Reynolds N.K."/>
            <person name="Stajich J.E."/>
            <person name="Barry K."/>
            <person name="Grigoriev I.V."/>
            <person name="Crous P."/>
            <person name="Smith M.E."/>
        </authorList>
    </citation>
    <scope>NUCLEOTIDE SEQUENCE</scope>
    <source>
        <strain evidence="10">BCRC 34489</strain>
    </source>
</reference>
<dbReference type="Pfam" id="PF04072">
    <property type="entry name" value="LCM"/>
    <property type="match status" value="1"/>
</dbReference>
<proteinExistence type="inferred from homology"/>
<comment type="similarity">
    <text evidence="2">Belongs to the methyltransferase superfamily. LCMT family.</text>
</comment>
<dbReference type="GO" id="GO:0018423">
    <property type="term" value="F:protein C-terminal leucine carboxyl O-methyltransferase activity"/>
    <property type="evidence" value="ECO:0007669"/>
    <property type="project" value="UniProtKB-EC"/>
</dbReference>
<dbReference type="OrthoDB" id="203237at2759"/>
<dbReference type="InterPro" id="IPR029063">
    <property type="entry name" value="SAM-dependent_MTases_sf"/>
</dbReference>
<evidence type="ECO:0000313" key="10">
    <source>
        <dbReference type="EMBL" id="KAJ2778783.1"/>
    </source>
</evidence>
<dbReference type="EMBL" id="JANBUM010000332">
    <property type="protein sequence ID" value="KAJ2778783.1"/>
    <property type="molecule type" value="Genomic_DNA"/>
</dbReference>
<evidence type="ECO:0000256" key="5">
    <source>
        <dbReference type="ARBA" id="ARBA00022603"/>
    </source>
</evidence>
<gene>
    <name evidence="10" type="primary">PPM1</name>
    <name evidence="10" type="ORF">GGI15_004072</name>
</gene>
<evidence type="ECO:0000313" key="11">
    <source>
        <dbReference type="Proteomes" id="UP001140172"/>
    </source>
</evidence>
<dbReference type="EC" id="2.1.1.233" evidence="3"/>
<sequence length="201" mass="22477">MNSGISEEGDHVVQGTSVDAATSRDSAARLGYIVDPFIKHFVRHPQRRAPLINRGTYARFTGVQQTLQHFVKAAPMGQVVVLGSGLDTSYFLLANRGLRAHRYYEIDFAEVNAKKASTIYKKPDLRSLLPQDIKVAAGGSELHSSGYCLMSGDLRRFREEVVPKMQEHGFDPEAPTLFVSECVLIYLDPEHLDNILDWITE</sequence>
<evidence type="ECO:0000256" key="3">
    <source>
        <dbReference type="ARBA" id="ARBA00012834"/>
    </source>
</evidence>
<evidence type="ECO:0000256" key="8">
    <source>
        <dbReference type="ARBA" id="ARBA00029681"/>
    </source>
</evidence>
<organism evidence="10 11">
    <name type="scientific">Coemansia interrupta</name>
    <dbReference type="NCBI Taxonomy" id="1126814"/>
    <lineage>
        <taxon>Eukaryota</taxon>
        <taxon>Fungi</taxon>
        <taxon>Fungi incertae sedis</taxon>
        <taxon>Zoopagomycota</taxon>
        <taxon>Kickxellomycotina</taxon>
        <taxon>Kickxellomycetes</taxon>
        <taxon>Kickxellales</taxon>
        <taxon>Kickxellaceae</taxon>
        <taxon>Coemansia</taxon>
    </lineage>
</organism>
<dbReference type="Gene3D" id="3.40.50.150">
    <property type="entry name" value="Vaccinia Virus protein VP39"/>
    <property type="match status" value="1"/>
</dbReference>
<evidence type="ECO:0000256" key="2">
    <source>
        <dbReference type="ARBA" id="ARBA00010703"/>
    </source>
</evidence>
<dbReference type="PANTHER" id="PTHR13600:SF21">
    <property type="entry name" value="LEUCINE CARBOXYL METHYLTRANSFERASE 1"/>
    <property type="match status" value="1"/>
</dbReference>
<dbReference type="AlphaFoldDB" id="A0A9W8HCD4"/>
<dbReference type="InterPro" id="IPR007213">
    <property type="entry name" value="Ppm1/Ppm2/Tcmp"/>
</dbReference>
<keyword evidence="6 10" id="KW-0808">Transferase</keyword>
<evidence type="ECO:0000256" key="1">
    <source>
        <dbReference type="ARBA" id="ARBA00000724"/>
    </source>
</evidence>
<keyword evidence="11" id="KW-1185">Reference proteome</keyword>
<dbReference type="SUPFAM" id="SSF53335">
    <property type="entry name" value="S-adenosyl-L-methionine-dependent methyltransferases"/>
    <property type="match status" value="1"/>
</dbReference>
<keyword evidence="7" id="KW-0949">S-adenosyl-L-methionine</keyword>
<name>A0A9W8HCD4_9FUNG</name>
<evidence type="ECO:0000256" key="4">
    <source>
        <dbReference type="ARBA" id="ARBA00017497"/>
    </source>
</evidence>
<feature type="non-terminal residue" evidence="10">
    <location>
        <position position="201"/>
    </location>
</feature>
<comment type="caution">
    <text evidence="10">The sequence shown here is derived from an EMBL/GenBank/DDBJ whole genome shotgun (WGS) entry which is preliminary data.</text>
</comment>
<evidence type="ECO:0000256" key="7">
    <source>
        <dbReference type="ARBA" id="ARBA00022691"/>
    </source>
</evidence>
<dbReference type="PANTHER" id="PTHR13600">
    <property type="entry name" value="LEUCINE CARBOXYL METHYLTRANSFERASE"/>
    <property type="match status" value="1"/>
</dbReference>
<dbReference type="GO" id="GO:0032259">
    <property type="term" value="P:methylation"/>
    <property type="evidence" value="ECO:0007669"/>
    <property type="project" value="UniProtKB-KW"/>
</dbReference>
<dbReference type="InterPro" id="IPR016651">
    <property type="entry name" value="LCMT1"/>
</dbReference>
<keyword evidence="5 10" id="KW-0489">Methyltransferase</keyword>
<accession>A0A9W8HCD4</accession>
<protein>
    <recommendedName>
        <fullName evidence="4">Leucine carboxyl methyltransferase 1</fullName>
        <ecNumber evidence="3">2.1.1.233</ecNumber>
    </recommendedName>
    <alternativeName>
        <fullName evidence="8">Protein phosphatase methyltransferase 1</fullName>
    </alternativeName>
    <alternativeName>
        <fullName evidence="9">[Phosphatase 2A protein]-leucine-carboxy methyltransferase 1</fullName>
    </alternativeName>
</protein>